<evidence type="ECO:0000313" key="3">
    <source>
        <dbReference type="EMBL" id="CAG7882771.1"/>
    </source>
</evidence>
<dbReference type="GO" id="GO:0006412">
    <property type="term" value="P:translation"/>
    <property type="evidence" value="ECO:0007669"/>
    <property type="project" value="InterPro"/>
</dbReference>
<dbReference type="GO" id="GO:0005840">
    <property type="term" value="C:ribosome"/>
    <property type="evidence" value="ECO:0007669"/>
    <property type="project" value="InterPro"/>
</dbReference>
<organism evidence="4">
    <name type="scientific">Brassica campestris</name>
    <name type="common">Field mustard</name>
    <dbReference type="NCBI Taxonomy" id="3711"/>
    <lineage>
        <taxon>Eukaryota</taxon>
        <taxon>Viridiplantae</taxon>
        <taxon>Streptophyta</taxon>
        <taxon>Embryophyta</taxon>
        <taxon>Tracheophyta</taxon>
        <taxon>Spermatophyta</taxon>
        <taxon>Magnoliopsida</taxon>
        <taxon>eudicotyledons</taxon>
        <taxon>Gunneridae</taxon>
        <taxon>Pentapetalae</taxon>
        <taxon>rosids</taxon>
        <taxon>malvids</taxon>
        <taxon>Brassicales</taxon>
        <taxon>Brassicaceae</taxon>
        <taxon>Brassiceae</taxon>
        <taxon>Brassica</taxon>
    </lineage>
</organism>
<dbReference type="SUPFAM" id="SSF54995">
    <property type="entry name" value="Ribosomal protein S6"/>
    <property type="match status" value="1"/>
</dbReference>
<dbReference type="Proteomes" id="UP000694005">
    <property type="component" value="Chromosome A03"/>
</dbReference>
<accession>A0A3P5ZPL1</accession>
<dbReference type="CDD" id="cd15465">
    <property type="entry name" value="bS6_mito"/>
    <property type="match status" value="1"/>
</dbReference>
<feature type="compositionally biased region" description="Acidic residues" evidence="2">
    <location>
        <begin position="126"/>
        <end position="139"/>
    </location>
</feature>
<dbReference type="FunFam" id="3.30.70.60:FF:000012">
    <property type="entry name" value="Translation elongation factor EF1B/ribosomal protein S6 family protein"/>
    <property type="match status" value="1"/>
</dbReference>
<dbReference type="AlphaFoldDB" id="A0A3P5ZPL1"/>
<dbReference type="GO" id="GO:0005737">
    <property type="term" value="C:cytoplasm"/>
    <property type="evidence" value="ECO:0007669"/>
    <property type="project" value="UniProtKB-ARBA"/>
</dbReference>
<evidence type="ECO:0000313" key="4">
    <source>
        <dbReference type="EMBL" id="VDC82022.1"/>
    </source>
</evidence>
<comment type="similarity">
    <text evidence="1">Belongs to the bacterial ribosomal protein bS6 family.</text>
</comment>
<dbReference type="EMBL" id="LS974619">
    <property type="protein sequence ID" value="CAG7882771.1"/>
    <property type="molecule type" value="Genomic_DNA"/>
</dbReference>
<gene>
    <name evidence="4" type="ORF">BRAA03T13240Z</name>
    <name evidence="3" type="ORF">BRAPAZ1V2_A03P41140.2</name>
</gene>
<evidence type="ECO:0000256" key="1">
    <source>
        <dbReference type="ARBA" id="ARBA00009512"/>
    </source>
</evidence>
<dbReference type="GO" id="GO:0019843">
    <property type="term" value="F:rRNA binding"/>
    <property type="evidence" value="ECO:0007669"/>
    <property type="project" value="InterPro"/>
</dbReference>
<dbReference type="PANTHER" id="PTHR21011">
    <property type="entry name" value="MITOCHONDRIAL 28S RIBOSOMAL PROTEIN S6"/>
    <property type="match status" value="1"/>
</dbReference>
<dbReference type="Pfam" id="PF01250">
    <property type="entry name" value="Ribosomal_S6"/>
    <property type="match status" value="1"/>
</dbReference>
<dbReference type="PANTHER" id="PTHR21011:SF1">
    <property type="entry name" value="SMALL RIBOSOMAL SUBUNIT PROTEIN BS6M"/>
    <property type="match status" value="1"/>
</dbReference>
<dbReference type="GO" id="GO:0003735">
    <property type="term" value="F:structural constituent of ribosome"/>
    <property type="evidence" value="ECO:0007669"/>
    <property type="project" value="InterPro"/>
</dbReference>
<dbReference type="Gramene" id="A03p41140.2_BraZ1">
    <property type="protein sequence ID" value="A03p41140.2_BraZ1.CDS"/>
    <property type="gene ID" value="A03g41140.2_BraZ1"/>
</dbReference>
<dbReference type="InterPro" id="IPR014717">
    <property type="entry name" value="Transl_elong_EF1B/ribsomal_bS6"/>
</dbReference>
<reference evidence="4" key="1">
    <citation type="submission" date="2018-11" db="EMBL/GenBank/DDBJ databases">
        <authorList>
            <consortium name="Genoscope - CEA"/>
            <person name="William W."/>
        </authorList>
    </citation>
    <scope>NUCLEOTIDE SEQUENCE</scope>
</reference>
<evidence type="ECO:0000256" key="2">
    <source>
        <dbReference type="SAM" id="MobiDB-lite"/>
    </source>
</evidence>
<proteinExistence type="inferred from homology"/>
<name>A0A3P5ZPL1_BRACM</name>
<protein>
    <submittedName>
        <fullName evidence="3">Uncharacterized protein</fullName>
    </submittedName>
</protein>
<dbReference type="EMBL" id="LR031572">
    <property type="protein sequence ID" value="VDC82022.1"/>
    <property type="molecule type" value="Genomic_DNA"/>
</dbReference>
<sequence>MPLYDCMLLFKPIIRKEGLIELVARIGKHVYSRNGVLTEVKSFGKIELGYGIRKLDGRHYQGQLMQITMMATPNMSKELHYLNKEDKLLRWLLVKHRDIKIGASEMEDRPDESSRVTNKRSLYDESSTDEEDDILGLRR</sequence>
<dbReference type="Gene3D" id="3.30.70.60">
    <property type="match status" value="1"/>
</dbReference>
<feature type="region of interest" description="Disordered" evidence="2">
    <location>
        <begin position="104"/>
        <end position="139"/>
    </location>
</feature>
<dbReference type="InterPro" id="IPR000529">
    <property type="entry name" value="Ribosomal_bS6"/>
</dbReference>
<dbReference type="InterPro" id="IPR035980">
    <property type="entry name" value="Ribosomal_bS6_sf"/>
</dbReference>